<dbReference type="PROSITE" id="PS50016">
    <property type="entry name" value="ZF_PHD_2"/>
    <property type="match status" value="1"/>
</dbReference>
<evidence type="ECO:0000256" key="3">
    <source>
        <dbReference type="ARBA" id="ARBA00022833"/>
    </source>
</evidence>
<keyword evidence="1" id="KW-0479">Metal-binding</keyword>
<accession>A0AAW1V1A4</accession>
<evidence type="ECO:0000256" key="4">
    <source>
        <dbReference type="PROSITE-ProRule" id="PRU00146"/>
    </source>
</evidence>
<comment type="caution">
    <text evidence="6">The sequence shown here is derived from an EMBL/GenBank/DDBJ whole genome shotgun (WGS) entry which is preliminary data.</text>
</comment>
<keyword evidence="2 4" id="KW-0863">Zinc-finger</keyword>
<name>A0AAW1V1A4_9CUCU</name>
<dbReference type="Gene3D" id="3.30.40.10">
    <property type="entry name" value="Zinc/RING finger domain, C3HC4 (zinc finger)"/>
    <property type="match status" value="1"/>
</dbReference>
<dbReference type="InterPro" id="IPR011011">
    <property type="entry name" value="Znf_FYVE_PHD"/>
</dbReference>
<dbReference type="AlphaFoldDB" id="A0AAW1V1A4"/>
<sequence>MCKRDVYDDQEAVLCDGCNKWMHRGCINMSQKTYQRISKNKEEWFCEDCKKDKASITDVKKKQLQGKENTVEM</sequence>
<dbReference type="GO" id="GO:0008270">
    <property type="term" value="F:zinc ion binding"/>
    <property type="evidence" value="ECO:0007669"/>
    <property type="project" value="UniProtKB-KW"/>
</dbReference>
<dbReference type="Pfam" id="PF00628">
    <property type="entry name" value="PHD"/>
    <property type="match status" value="1"/>
</dbReference>
<evidence type="ECO:0000259" key="5">
    <source>
        <dbReference type="PROSITE" id="PS50016"/>
    </source>
</evidence>
<evidence type="ECO:0000256" key="1">
    <source>
        <dbReference type="ARBA" id="ARBA00022723"/>
    </source>
</evidence>
<keyword evidence="3" id="KW-0862">Zinc</keyword>
<protein>
    <recommendedName>
        <fullName evidence="5">PHD-type domain-containing protein</fullName>
    </recommendedName>
</protein>
<dbReference type="Proteomes" id="UP001431783">
    <property type="component" value="Unassembled WGS sequence"/>
</dbReference>
<dbReference type="InterPro" id="IPR013083">
    <property type="entry name" value="Znf_RING/FYVE/PHD"/>
</dbReference>
<keyword evidence="7" id="KW-1185">Reference proteome</keyword>
<reference evidence="6 7" key="1">
    <citation type="submission" date="2023-03" db="EMBL/GenBank/DDBJ databases">
        <title>Genome insight into feeding habits of ladybird beetles.</title>
        <authorList>
            <person name="Li H.-S."/>
            <person name="Huang Y.-H."/>
            <person name="Pang H."/>
        </authorList>
    </citation>
    <scope>NUCLEOTIDE SEQUENCE [LARGE SCALE GENOMIC DNA]</scope>
    <source>
        <strain evidence="6">SYSU_2023b</strain>
        <tissue evidence="6">Whole body</tissue>
    </source>
</reference>
<gene>
    <name evidence="6" type="ORF">WA026_021063</name>
</gene>
<proteinExistence type="predicted"/>
<dbReference type="InterPro" id="IPR019787">
    <property type="entry name" value="Znf_PHD-finger"/>
</dbReference>
<evidence type="ECO:0000313" key="6">
    <source>
        <dbReference type="EMBL" id="KAK9887220.1"/>
    </source>
</evidence>
<organism evidence="6 7">
    <name type="scientific">Henosepilachna vigintioctopunctata</name>
    <dbReference type="NCBI Taxonomy" id="420089"/>
    <lineage>
        <taxon>Eukaryota</taxon>
        <taxon>Metazoa</taxon>
        <taxon>Ecdysozoa</taxon>
        <taxon>Arthropoda</taxon>
        <taxon>Hexapoda</taxon>
        <taxon>Insecta</taxon>
        <taxon>Pterygota</taxon>
        <taxon>Neoptera</taxon>
        <taxon>Endopterygota</taxon>
        <taxon>Coleoptera</taxon>
        <taxon>Polyphaga</taxon>
        <taxon>Cucujiformia</taxon>
        <taxon>Coccinelloidea</taxon>
        <taxon>Coccinellidae</taxon>
        <taxon>Epilachninae</taxon>
        <taxon>Epilachnini</taxon>
        <taxon>Henosepilachna</taxon>
    </lineage>
</organism>
<dbReference type="SUPFAM" id="SSF57903">
    <property type="entry name" value="FYVE/PHD zinc finger"/>
    <property type="match status" value="1"/>
</dbReference>
<evidence type="ECO:0000256" key="2">
    <source>
        <dbReference type="ARBA" id="ARBA00022771"/>
    </source>
</evidence>
<feature type="domain" description="PHD-type" evidence="5">
    <location>
        <begin position="1"/>
        <end position="52"/>
    </location>
</feature>
<dbReference type="EMBL" id="JARQZJ010000106">
    <property type="protein sequence ID" value="KAK9887220.1"/>
    <property type="molecule type" value="Genomic_DNA"/>
</dbReference>
<evidence type="ECO:0000313" key="7">
    <source>
        <dbReference type="Proteomes" id="UP001431783"/>
    </source>
</evidence>